<sequence>MVVTERYKKSSTEWQSFRTLYGPTPDNVNDLDQQKCRGSLQALDRVASILFKDARTSLPTVAMGKKREDLVAMLLEERYEEAEKMSSTFLCGNESSVAEE</sequence>
<gene>
    <name evidence="1" type="ORF">ACN38_g4110</name>
</gene>
<dbReference type="Proteomes" id="UP000037696">
    <property type="component" value="Unassembled WGS sequence"/>
</dbReference>
<proteinExistence type="predicted"/>
<name>A0A0M8P4J7_9EURO</name>
<dbReference type="EMBL" id="LHQQ01000051">
    <property type="protein sequence ID" value="KOS44998.1"/>
    <property type="molecule type" value="Genomic_DNA"/>
</dbReference>
<organism evidence="1 2">
    <name type="scientific">Penicillium nordicum</name>
    <dbReference type="NCBI Taxonomy" id="229535"/>
    <lineage>
        <taxon>Eukaryota</taxon>
        <taxon>Fungi</taxon>
        <taxon>Dikarya</taxon>
        <taxon>Ascomycota</taxon>
        <taxon>Pezizomycotina</taxon>
        <taxon>Eurotiomycetes</taxon>
        <taxon>Eurotiomycetidae</taxon>
        <taxon>Eurotiales</taxon>
        <taxon>Aspergillaceae</taxon>
        <taxon>Penicillium</taxon>
    </lineage>
</organism>
<evidence type="ECO:0000313" key="2">
    <source>
        <dbReference type="Proteomes" id="UP000037696"/>
    </source>
</evidence>
<dbReference type="OrthoDB" id="4368627at2759"/>
<evidence type="ECO:0000313" key="1">
    <source>
        <dbReference type="EMBL" id="KOS44998.1"/>
    </source>
</evidence>
<reference evidence="1 2" key="1">
    <citation type="submission" date="2015-08" db="EMBL/GenBank/DDBJ databases">
        <title>Genome sequencing of Penicillium nordicum.</title>
        <authorList>
            <person name="Nguyen H.D."/>
            <person name="Seifert K.A."/>
        </authorList>
    </citation>
    <scope>NUCLEOTIDE SEQUENCE [LARGE SCALE GENOMIC DNA]</scope>
    <source>
        <strain evidence="1 2">DAOMC 185683</strain>
    </source>
</reference>
<keyword evidence="2" id="KW-1185">Reference proteome</keyword>
<accession>A0A0M8P4J7</accession>
<protein>
    <submittedName>
        <fullName evidence="1">Uncharacterized protein</fullName>
    </submittedName>
</protein>
<comment type="caution">
    <text evidence="1">The sequence shown here is derived from an EMBL/GenBank/DDBJ whole genome shotgun (WGS) entry which is preliminary data.</text>
</comment>
<dbReference type="AlphaFoldDB" id="A0A0M8P4J7"/>
<dbReference type="STRING" id="229535.A0A0M8P4J7"/>